<sequence length="344" mass="37216">MRMPGLDGAALLAEVQARWPGTARIVLSGQADVEAVMAVVRSAQKFLAKPCDIESLLGAVERTLDVRRQLTDPKLRSVIGGIDSVPILSDIYHELVAAMNVREVDLNRIADVIAGDVATTADLLKLVNSAFFTLPREVTSVRTAVSLLGLDNIQALVVAGQVFRVSDELDGRLDVRALQVQALTRAGIARSVAHVEGWPAHERDIAALSCMLRDVGRLVLVEGLPDQADALARDLAARPLTTPAEAAALEREYFGCTVSQASAHLLGLWAFAPAVAHTVAGFPLDPGDDRARRGELVLEFASRCVVDEYVTWPDLTADRARDDHLRRWTQLWTGAGTDARQLAR</sequence>
<evidence type="ECO:0000313" key="5">
    <source>
        <dbReference type="Proteomes" id="UP001235712"/>
    </source>
</evidence>
<keyword evidence="5" id="KW-1185">Reference proteome</keyword>
<dbReference type="InterPro" id="IPR011006">
    <property type="entry name" value="CheY-like_superfamily"/>
</dbReference>
<dbReference type="Gene3D" id="1.10.3210.10">
    <property type="entry name" value="Hypothetical protein af1432"/>
    <property type="match status" value="1"/>
</dbReference>
<dbReference type="PANTHER" id="PTHR33525">
    <property type="match status" value="1"/>
</dbReference>
<dbReference type="PANTHER" id="PTHR33525:SF3">
    <property type="entry name" value="RIBONUCLEASE Y"/>
    <property type="match status" value="1"/>
</dbReference>
<evidence type="ECO:0000313" key="4">
    <source>
        <dbReference type="EMBL" id="MDP9825091.1"/>
    </source>
</evidence>
<reference evidence="4 5" key="1">
    <citation type="submission" date="2023-07" db="EMBL/GenBank/DDBJ databases">
        <title>Sequencing the genomes of 1000 actinobacteria strains.</title>
        <authorList>
            <person name="Klenk H.-P."/>
        </authorList>
    </citation>
    <scope>NUCLEOTIDE SEQUENCE [LARGE SCALE GENOMIC DNA]</scope>
    <source>
        <strain evidence="4 5">DSM 44388</strain>
    </source>
</reference>
<feature type="domain" description="HDOD" evidence="3">
    <location>
        <begin position="85"/>
        <end position="285"/>
    </location>
</feature>
<dbReference type="InterPro" id="IPR013976">
    <property type="entry name" value="HDOD"/>
</dbReference>
<dbReference type="Gene3D" id="3.40.50.2300">
    <property type="match status" value="1"/>
</dbReference>
<dbReference type="Pfam" id="PF00072">
    <property type="entry name" value="Response_reg"/>
    <property type="match status" value="1"/>
</dbReference>
<dbReference type="Pfam" id="PF08668">
    <property type="entry name" value="HDOD"/>
    <property type="match status" value="1"/>
</dbReference>
<dbReference type="InterPro" id="IPR001789">
    <property type="entry name" value="Sig_transdc_resp-reg_receiver"/>
</dbReference>
<protein>
    <submittedName>
        <fullName evidence="4">HD-like signal output (HDOD) protein</fullName>
    </submittedName>
</protein>
<evidence type="ECO:0000259" key="3">
    <source>
        <dbReference type="PROSITE" id="PS51833"/>
    </source>
</evidence>
<evidence type="ECO:0000256" key="1">
    <source>
        <dbReference type="PROSITE-ProRule" id="PRU00169"/>
    </source>
</evidence>
<comment type="caution">
    <text evidence="4">The sequence shown here is derived from an EMBL/GenBank/DDBJ whole genome shotgun (WGS) entry which is preliminary data.</text>
</comment>
<dbReference type="EMBL" id="JAUSQZ010000001">
    <property type="protein sequence ID" value="MDP9825091.1"/>
    <property type="molecule type" value="Genomic_DNA"/>
</dbReference>
<dbReference type="PROSITE" id="PS50110">
    <property type="entry name" value="RESPONSE_REGULATORY"/>
    <property type="match status" value="1"/>
</dbReference>
<name>A0ABT9NXN3_9ACTN</name>
<dbReference type="SUPFAM" id="SSF52172">
    <property type="entry name" value="CheY-like"/>
    <property type="match status" value="1"/>
</dbReference>
<proteinExistence type="predicted"/>
<dbReference type="SUPFAM" id="SSF109604">
    <property type="entry name" value="HD-domain/PDEase-like"/>
    <property type="match status" value="1"/>
</dbReference>
<dbReference type="Proteomes" id="UP001235712">
    <property type="component" value="Unassembled WGS sequence"/>
</dbReference>
<comment type="caution">
    <text evidence="1">Lacks conserved residue(s) required for the propagation of feature annotation.</text>
</comment>
<organism evidence="4 5">
    <name type="scientific">Kineosporia succinea</name>
    <dbReference type="NCBI Taxonomy" id="84632"/>
    <lineage>
        <taxon>Bacteria</taxon>
        <taxon>Bacillati</taxon>
        <taxon>Actinomycetota</taxon>
        <taxon>Actinomycetes</taxon>
        <taxon>Kineosporiales</taxon>
        <taxon>Kineosporiaceae</taxon>
        <taxon>Kineosporia</taxon>
    </lineage>
</organism>
<dbReference type="InterPro" id="IPR052340">
    <property type="entry name" value="RNase_Y/CdgJ"/>
</dbReference>
<accession>A0ABT9NXN3</accession>
<dbReference type="PROSITE" id="PS51833">
    <property type="entry name" value="HDOD"/>
    <property type="match status" value="1"/>
</dbReference>
<evidence type="ECO:0000259" key="2">
    <source>
        <dbReference type="PROSITE" id="PS50110"/>
    </source>
</evidence>
<feature type="domain" description="Response regulatory" evidence="2">
    <location>
        <begin position="1"/>
        <end position="64"/>
    </location>
</feature>
<gene>
    <name evidence="4" type="ORF">J2S57_000840</name>
</gene>